<accession>A0ABU5SLU8</accession>
<proteinExistence type="predicted"/>
<protein>
    <submittedName>
        <fullName evidence="1">Uncharacterized protein</fullName>
    </submittedName>
</protein>
<evidence type="ECO:0000313" key="1">
    <source>
        <dbReference type="EMBL" id="MEA5428284.1"/>
    </source>
</evidence>
<organism evidence="1 2">
    <name type="scientific">Arcicella lustrica</name>
    <dbReference type="NCBI Taxonomy" id="2984196"/>
    <lineage>
        <taxon>Bacteria</taxon>
        <taxon>Pseudomonadati</taxon>
        <taxon>Bacteroidota</taxon>
        <taxon>Cytophagia</taxon>
        <taxon>Cytophagales</taxon>
        <taxon>Flectobacillaceae</taxon>
        <taxon>Arcicella</taxon>
    </lineage>
</organism>
<dbReference type="Proteomes" id="UP001302222">
    <property type="component" value="Unassembled WGS sequence"/>
</dbReference>
<name>A0ABU5SLU8_9BACT</name>
<gene>
    <name evidence="1" type="ORF">VB798_16955</name>
</gene>
<sequence>MLEQLKKLREIIYAMLRLAEGNGEAVDSLLDILNELNQKINQLEEEQK</sequence>
<dbReference type="RefSeq" id="WP_323260472.1">
    <property type="nucleotide sequence ID" value="NZ_JAYGIM010000013.1"/>
</dbReference>
<keyword evidence="2" id="KW-1185">Reference proteome</keyword>
<dbReference type="EMBL" id="JAYGIM010000013">
    <property type="protein sequence ID" value="MEA5428284.1"/>
    <property type="molecule type" value="Genomic_DNA"/>
</dbReference>
<reference evidence="1 2" key="1">
    <citation type="submission" date="2023-12" db="EMBL/GenBank/DDBJ databases">
        <title>Novel species of the genus Arcicella isolated from rivers.</title>
        <authorList>
            <person name="Lu H."/>
        </authorList>
    </citation>
    <scope>NUCLEOTIDE SEQUENCE [LARGE SCALE GENOMIC DNA]</scope>
    <source>
        <strain evidence="1 2">DC25W</strain>
    </source>
</reference>
<evidence type="ECO:0000313" key="2">
    <source>
        <dbReference type="Proteomes" id="UP001302222"/>
    </source>
</evidence>
<comment type="caution">
    <text evidence="1">The sequence shown here is derived from an EMBL/GenBank/DDBJ whole genome shotgun (WGS) entry which is preliminary data.</text>
</comment>